<dbReference type="AlphaFoldDB" id="A0A9Q3B8S9"/>
<evidence type="ECO:0000313" key="2">
    <source>
        <dbReference type="Proteomes" id="UP000765509"/>
    </source>
</evidence>
<dbReference type="EMBL" id="AVOT02000065">
    <property type="protein sequence ID" value="MBW0460829.1"/>
    <property type="molecule type" value="Genomic_DNA"/>
</dbReference>
<accession>A0A9Q3B8S9</accession>
<organism evidence="1 2">
    <name type="scientific">Austropuccinia psidii MF-1</name>
    <dbReference type="NCBI Taxonomy" id="1389203"/>
    <lineage>
        <taxon>Eukaryota</taxon>
        <taxon>Fungi</taxon>
        <taxon>Dikarya</taxon>
        <taxon>Basidiomycota</taxon>
        <taxon>Pucciniomycotina</taxon>
        <taxon>Pucciniomycetes</taxon>
        <taxon>Pucciniales</taxon>
        <taxon>Sphaerophragmiaceae</taxon>
        <taxon>Austropuccinia</taxon>
    </lineage>
</organism>
<proteinExistence type="predicted"/>
<dbReference type="Proteomes" id="UP000765509">
    <property type="component" value="Unassembled WGS sequence"/>
</dbReference>
<evidence type="ECO:0000313" key="1">
    <source>
        <dbReference type="EMBL" id="MBW0460829.1"/>
    </source>
</evidence>
<comment type="caution">
    <text evidence="1">The sequence shown here is derived from an EMBL/GenBank/DDBJ whole genome shotgun (WGS) entry which is preliminary data.</text>
</comment>
<sequence length="172" mass="19601">MDLAGGLANTPDNPGYVPLEAEPHISIEGINKTDVGTEFFGEVRDPYKKDKTCHMLASSLDKDFKDTAFVNSLDEIWKNSYSEERFNLLDGIKYHRTRNSCVIKFCSQLIINNIINEFYDSIYFGHYQRTGKLRKSRIVHGDHLGEKKTLSVSKLVIDIKMLKGAQARNLDI</sequence>
<gene>
    <name evidence="1" type="ORF">O181_000544</name>
</gene>
<protein>
    <submittedName>
        <fullName evidence="1">Uncharacterized protein</fullName>
    </submittedName>
</protein>
<keyword evidence="2" id="KW-1185">Reference proteome</keyword>
<name>A0A9Q3B8S9_9BASI</name>
<reference evidence="1" key="1">
    <citation type="submission" date="2021-03" db="EMBL/GenBank/DDBJ databases">
        <title>Draft genome sequence of rust myrtle Austropuccinia psidii MF-1, a brazilian biotype.</title>
        <authorList>
            <person name="Quecine M.C."/>
            <person name="Pachon D.M.R."/>
            <person name="Bonatelli M.L."/>
            <person name="Correr F.H."/>
            <person name="Franceschini L.M."/>
            <person name="Leite T.F."/>
            <person name="Margarido G.R.A."/>
            <person name="Almeida C.A."/>
            <person name="Ferrarezi J.A."/>
            <person name="Labate C.A."/>
        </authorList>
    </citation>
    <scope>NUCLEOTIDE SEQUENCE</scope>
    <source>
        <strain evidence="1">MF-1</strain>
    </source>
</reference>